<dbReference type="AlphaFoldDB" id="I9S878"/>
<evidence type="ECO:0000313" key="2">
    <source>
        <dbReference type="Proteomes" id="UP000004761"/>
    </source>
</evidence>
<evidence type="ECO:0000313" key="1">
    <source>
        <dbReference type="EMBL" id="EJB52979.1"/>
    </source>
</evidence>
<accession>I9S878</accession>
<name>I9S878_HELPX</name>
<gene>
    <name evidence="1" type="ORF">HPHPH24_0180</name>
</gene>
<organism evidence="1 2">
    <name type="scientific">Helicobacter pylori Hp H-24</name>
    <dbReference type="NCBI Taxonomy" id="992039"/>
    <lineage>
        <taxon>Bacteria</taxon>
        <taxon>Pseudomonadati</taxon>
        <taxon>Campylobacterota</taxon>
        <taxon>Epsilonproteobacteria</taxon>
        <taxon>Campylobacterales</taxon>
        <taxon>Helicobacteraceae</taxon>
        <taxon>Helicobacter</taxon>
    </lineage>
</organism>
<protein>
    <submittedName>
        <fullName evidence="1">Uncharacterized protein</fullName>
    </submittedName>
</protein>
<dbReference type="EMBL" id="AKOG01000001">
    <property type="protein sequence ID" value="EJB52979.1"/>
    <property type="molecule type" value="Genomic_DNA"/>
</dbReference>
<sequence>MINIQSKTHDYPLFYNNDFWNCNIKTTPYAYKILSSSYLLKML</sequence>
<dbReference type="PATRIC" id="fig|992039.3.peg.179"/>
<reference evidence="1 2" key="1">
    <citation type="journal article" date="2013" name="Pathog. Dis.">
        <title>Genome sequences of 65 Helicobacter pylori strains isolated from asymptomatic individuals and patients with gastric cancer, peptic ulcer disease, or gastritis.</title>
        <authorList>
            <person name="Blanchard T.G."/>
            <person name="Czinn S.J."/>
            <person name="Correa P."/>
            <person name="Nakazawa T."/>
            <person name="Keelan M."/>
            <person name="Morningstar L."/>
            <person name="Santana-Cruz I."/>
            <person name="Maroo A."/>
            <person name="McCracken C."/>
            <person name="Shefchek K."/>
            <person name="Daugherty S."/>
            <person name="Song Y."/>
            <person name="Fraser C.M."/>
            <person name="Fricke W.F."/>
        </authorList>
    </citation>
    <scope>NUCLEOTIDE SEQUENCE [LARGE SCALE GENOMIC DNA]</scope>
    <source>
        <strain evidence="1 2">Hp H-24</strain>
    </source>
</reference>
<dbReference type="Proteomes" id="UP000004761">
    <property type="component" value="Unassembled WGS sequence"/>
</dbReference>
<proteinExistence type="predicted"/>
<comment type="caution">
    <text evidence="1">The sequence shown here is derived from an EMBL/GenBank/DDBJ whole genome shotgun (WGS) entry which is preliminary data.</text>
</comment>